<organism evidence="6 7">
    <name type="scientific">Glossina morsitans morsitans</name>
    <name type="common">Savannah tsetse fly</name>
    <dbReference type="NCBI Taxonomy" id="37546"/>
    <lineage>
        <taxon>Eukaryota</taxon>
        <taxon>Metazoa</taxon>
        <taxon>Ecdysozoa</taxon>
        <taxon>Arthropoda</taxon>
        <taxon>Hexapoda</taxon>
        <taxon>Insecta</taxon>
        <taxon>Pterygota</taxon>
        <taxon>Neoptera</taxon>
        <taxon>Endopterygota</taxon>
        <taxon>Diptera</taxon>
        <taxon>Brachycera</taxon>
        <taxon>Muscomorpha</taxon>
        <taxon>Hippoboscoidea</taxon>
        <taxon>Glossinidae</taxon>
        <taxon>Glossina</taxon>
    </lineage>
</organism>
<evidence type="ECO:0000256" key="1">
    <source>
        <dbReference type="ARBA" id="ARBA00006545"/>
    </source>
</evidence>
<evidence type="ECO:0000259" key="5">
    <source>
        <dbReference type="PROSITE" id="PS50030"/>
    </source>
</evidence>
<dbReference type="VEuPathDB" id="VectorBase:GMOY007288"/>
<evidence type="ECO:0000313" key="7">
    <source>
        <dbReference type="Proteomes" id="UP000092444"/>
    </source>
</evidence>
<evidence type="ECO:0000256" key="4">
    <source>
        <dbReference type="SAM" id="MobiDB-lite"/>
    </source>
</evidence>
<dbReference type="InterPro" id="IPR026854">
    <property type="entry name" value="VPS13_N"/>
</dbReference>
<dbReference type="SUPFAM" id="SSF46934">
    <property type="entry name" value="UBA-like"/>
    <property type="match status" value="1"/>
</dbReference>
<dbReference type="EnsemblMetazoa" id="GMOY007288-RA">
    <property type="protein sequence ID" value="GMOY007288-PA"/>
    <property type="gene ID" value="GMOY007288"/>
</dbReference>
<dbReference type="InterPro" id="IPR015940">
    <property type="entry name" value="UBA"/>
</dbReference>
<evidence type="ECO:0000256" key="2">
    <source>
        <dbReference type="ARBA" id="ARBA00022448"/>
    </source>
</evidence>
<feature type="compositionally biased region" description="Basic and acidic residues" evidence="4">
    <location>
        <begin position="1496"/>
        <end position="1508"/>
    </location>
</feature>
<name>A0A1B0G1W8_GLOMM</name>
<proteinExistence type="inferred from homology"/>
<dbReference type="InterPro" id="IPR009060">
    <property type="entry name" value="UBA-like_sf"/>
</dbReference>
<dbReference type="InterPro" id="IPR056747">
    <property type="entry name" value="VPS13-like_M"/>
</dbReference>
<dbReference type="EMBL" id="CCAG010004392">
    <property type="status" value="NOT_ANNOTATED_CDS"/>
    <property type="molecule type" value="Genomic_DNA"/>
</dbReference>
<evidence type="ECO:0000256" key="3">
    <source>
        <dbReference type="ARBA" id="ARBA00023055"/>
    </source>
</evidence>
<accession>A0A1B0G1W8</accession>
<feature type="domain" description="UBA" evidence="5">
    <location>
        <begin position="2376"/>
        <end position="2416"/>
    </location>
</feature>
<dbReference type="InterPro" id="IPR026847">
    <property type="entry name" value="VPS13"/>
</dbReference>
<comment type="similarity">
    <text evidence="1">Belongs to the VPS13 family.</text>
</comment>
<dbReference type="GO" id="GO:0006869">
    <property type="term" value="P:lipid transport"/>
    <property type="evidence" value="ECO:0007669"/>
    <property type="project" value="UniProtKB-KW"/>
</dbReference>
<dbReference type="PANTHER" id="PTHR16166">
    <property type="entry name" value="VACUOLAR PROTEIN SORTING-ASSOCIATED PROTEIN VPS13"/>
    <property type="match status" value="1"/>
</dbReference>
<dbReference type="Pfam" id="PF25033">
    <property type="entry name" value="VPS13_M"/>
    <property type="match status" value="1"/>
</dbReference>
<dbReference type="Pfam" id="PF25036">
    <property type="entry name" value="VPS13_VAB"/>
    <property type="match status" value="1"/>
</dbReference>
<reference evidence="6" key="1">
    <citation type="submission" date="2020-05" db="UniProtKB">
        <authorList>
            <consortium name="EnsemblMetazoa"/>
        </authorList>
    </citation>
    <scope>IDENTIFICATION</scope>
    <source>
        <strain evidence="6">Yale</strain>
    </source>
</reference>
<feature type="compositionally biased region" description="Polar residues" evidence="4">
    <location>
        <begin position="733"/>
        <end position="745"/>
    </location>
</feature>
<dbReference type="GO" id="GO:0045053">
    <property type="term" value="P:protein retention in Golgi apparatus"/>
    <property type="evidence" value="ECO:0007669"/>
    <property type="project" value="TreeGrafter"/>
</dbReference>
<dbReference type="InterPro" id="IPR009543">
    <property type="entry name" value="VPS13_VAB"/>
</dbReference>
<dbReference type="PROSITE" id="PS50231">
    <property type="entry name" value="RICIN_B_LECTIN"/>
    <property type="match status" value="1"/>
</dbReference>
<dbReference type="CDD" id="cd23453">
    <property type="entry name" value="beta-trefoil_Ricin_VPS13D"/>
    <property type="match status" value="1"/>
</dbReference>
<protein>
    <recommendedName>
        <fullName evidence="5">UBA domain-containing protein</fullName>
    </recommendedName>
</protein>
<dbReference type="PhylomeDB" id="A0A1B0G1W8"/>
<feature type="region of interest" description="Disordered" evidence="4">
    <location>
        <begin position="1496"/>
        <end position="1515"/>
    </location>
</feature>
<dbReference type="STRING" id="37546.A0A1B0G1W8"/>
<keyword evidence="3" id="KW-0445">Lipid transport</keyword>
<sequence>MLSELITWVLNTYLGKYLEDFNPAQLSIALVSGEVELENVPIRKDALKSFGIPVQALSGSIGKIKLRIPVRQFRSSPWCITIERVYGVFGAKDLNEWDDEKECNEEYEYKVSVLDAKDANWRVENGCPIETYYSSSYSTWLNYGATLATNILENLELNINDVHLRYEDSLTIPGYPFTAGIRIKSLTAQSCDDSWIPGAKIINNQTISYKLLELRDLLVYWDRLHDNNMCTKLLSKDLLENMNDLCKPEDHSFFVSPINATAKFKRELCKHPIRTKDRPRISCDVFVQQVKIALSAVQYTEMIESITGLQNIKRERAFKMLRPKCPVKGNVKIWWKYALECHGFSFRSCAEKWLVIKENLRYISIYKRLLLNPNEKLTKEEKQFKIDMEKAKSLNELQSLRDVCCEHISCKGILLRNRNANQGRGLLFHWFPNWWGWYSSGSDNGNQATANDETYKNIEDDILIALKETIETDAFSNRDAVFGYFTFTLSDGQILLAANNCDTEGAVLDMEFKALMSFIEIKPRLSSYRIGISLGSVSLNDKLTLSTEFPYLIRPQTQGNIMPTKSLHNDLKQVFTKKLSMQTENEPWFQMQYERSPSDYVSAYRLVIKSKSLDVVYNEITWKWLISFFAKPFNDRRVKQRIYDSENSSRLKFFKNFKNMFMTQKDYQKKWSFEIDIFAPRIIFVENFSEKNTSVVLVDFGRFQLIKNDRPRKRDETIEKAGNESEEEMFMTPCSTPPGSQISRSGSPTCVNDSSVFSKFVINNDTNLESALYNDIYDKYLINLTDLQVIVCKNRECGFACSKTSSNVHLLDKFNISLQLERRKIVTSDPEYPSLTLFGNLPKIVAHINEQKITECLKIICPINFDVFQLSKNAIDERTQWKDVTPDPDDIQEPEINTTIFQFVIGQMILEVQSHLKSIAELQVIGVKMSISRKAEELNFNMSVHGLLLVDAIQSFGSDFELLVASHRHVEIDSISGSIKQSEPCSPISPGSPDPNVNQYPASVNAIDRAITCLQSVLVNCRIHLLNNLINVHMFTSNCTLVKGREHGIGDALIIVDVNFIPSTPDGEPLQIVNITFNNLDVIANQETIMELLGFGKRILDSRQLLQKNPINKYNSLNGAEVPQSESCEQLRTEISFDFHRLNVLVLRSTKSEIMCVGRKVGTLTMSEAKIHATLGKQTYVTGELGGIQIIDITPEGLNHQRIFSVGKDPLTDNPNACENDVLYSLTSELYGMGPHEIDCQCPNALHFKINRCDNASVEVTIRMASVWYTHCPRFIEEIYFCVKEFKQYFKNFLKSLRNKATHMAKGLVQHISSSNLKKVKGDVSLDVVLSSPVLVLPKSCESADVLVANLGKITICNQRENIESPTVSCRHTKIDSWTKDTYFIDVRNINLFSLNTAKRKELKINILPKANEYYSCKNDAVAILYDTALIFQCIYESKTVKVDTKWSYEYKFLIEGSVTQNLHISLSRSQYEQLCDALSYGTKVVLHKENISYNNKETKSSDEEPKKHSQNKSSVLQKMSVQFSVPILKLDLKNEHNVPLILITFQEFSFENNDTSTERELNVFLRSILMEDLKCSTDSKFRNMVDSSNEIGSEAKHFINNKLSFSCPNIARHENVQLDLNASMPSNLNKKSNKYLKSRDEIVEALKEIEEFQIKSKKTTDNLVIYKALVIKATHPETADWISSSIDFSCLNLIISIEKWFMIFDFFGLITNETKSDDGYPKQQKNKNTGVSARELVVTVNCLNLILVRSERELAKANVSNAFLKIKNDNGAQSVDGRLGSISIYDLTPYGHLYPEKFSTAGSEALSFSYKTIDTQTNAKKVRSLEKNVQLLVHMSSVKYVHTKRFIMEFILFVKELLQLQSPVLRRIKSHDAYDKITNTLRMGLEIHVESPIMLLPVSYHSSHLLIVDLGKFTLINSFYFAKDLPPLVEKLNDGDQSNEIVDLMNIDLVNINLLTGEWQSCNRKYQLPVSGSDSAIHLGNCGVINLGNTIFKEKCHLKLQVFRNTECDITHNIPDISVKGTLSELNGLLELKQYKLIRGFLNYNLGETIDDVYYNYHVNLSESLERLNSLTKVNTPQNSTSIWNTMSISFLLENVIIFLAEPTDTNNRNANAPLACIKFIKSTLYIDSFSDSSQDIDLISSEILITDVRDGATNTSKNVFKNILTPSVEGAMKDTVQVEVHSRKRNGTSKYTIMLNNMRIMAILDYLERLKNFLKEEPYMSSVTEPVWKNRLSIKQHMFSKAQSEENTKYEFVLNITNSEIVFVENIEVIDTNAITLKSTTVLSYKPNNNIVPISIDINHLEVFSCILGCENESSLSIIDPFTLNMELRNNCFQISIQNQLFIRVSYNDVMLFTRMMRSIPKQTVAHSILQANCNDFEKIAPLVAMGFKQSECWAAMEMCNYNLNEAALWLSQQKQNKSVNKAHKINSVTLNANCISVCIIDDCLDADVPLLEFSLSRLMITQKMHVVDDSKLTKFFDGELESVIASDYYNRRLSGWEPIIEPWECTSTWHYSNSNTIPLKRLNMQVTSKQILKLNVTSTLIELCDIVQKNWMKDYFGRATNSSAHFKRRHPFVPFALKNLTGEPVLFKIFYSEAGGITLTEVTQNDLMCNWISVQHNEVIPFDFGPQSKLRHLDSHKLNMHQILVQIHGWTLIGPISIDKVGVFFRYATLDTQYNKKTRIVFHISLFGSAQKLITVRSALSIINNTSKRFFLRMQGQTEKESSILSMEAFEKLSIPLRSLDSLIYLKPDQNASSLDEMHESLNRDDNCYPKNDVLLRSTSSESVGFCTKAISWAECIQDVIQDVHSCYSLSKSTFHILTEIRKDKFPIRESSSMPGHTIVIIPPLKLKNLLCCDLLFKITGHTHGRINASEEIEIYTVDINEAFCLTITLDNYKLSGQLKIPMGHSGIVEPKLKLIDVLNRELFLSVSIQALPGKGMEIYISAPIWIINKTGLPLLFRQEGTNQPASGQFEEHEHAREVSPLMFSFSDQEGAPLLEIRLGKSYGNNNPWCKSFGIHKDITFRDLKAEKSKINYVIGVNVQRGKGLYCCSTFVTLSPRFQMHNRSSYKLEFAQMFDRNASLERIITALPGSSFPFHWPDCEQELLLCVRVADNEYYHWSHGLPVNETKSLYINIRNDVGEMIFLRLEVILHGGTYLLHFTDAHTLPPPLRIDNYSEVPIYFYQKYCEPHWRTSIKPQSSLAYVLDNPLGSHILHIEAPGGNCVDYPLNKNVAKSITYANFIYIAFKETFRCVVPNGDGDDKTLEELQLVLGVKDKRVIITRKCAGDRSQLWLMNSYGQLEHEGSSPPTEYSKTSESFSARLVLDLEKPPNPTELTRLVVRAQNNQRISTQTWRFEDGRLMCHANMCIQPLNGIYGLKPGSEAVLGRCDNGSRTLNAHNIPFEQSIEIQKLRPGSGHLEVYSKMDGPIKSIQIHDVKSNQEKIALSPDPLWNHTSVFNKGVIDNKQTIFLDECLAKLTLVKGFGISVVTHSPCEELMYITLEDIMLDIILLPFTKSLELKVGDLQIDNQLLDTLCPVLLYTSKSNADDLSKEAVLLKAKLLPSPNKNAVIFEYISFDLKPCIVCLEERMILKTGVFLKFGRVTKRKHLQADSNVYRTDEYPFSKNAKRFYFENLVIGSTQVRLTVLTASKLSPELFDMKKSLGLTLIKFEDALIEFDKFSDRHHFETLDVYFKALKVHYVNQLKWHAGSILGSVDFLGNPLGFANDLSEGVSGLIFEGSVKSLVKNVTHGISNSTAKLTETLSDSLGRVVLDDHDNETRQKILEVTYPTTGSHLAAGLKGFGFGLLGGVTSIVRHTYVGALSDGFPGFLSGLGKGLVGTVTKPIIGVLDLASETASAVRETSRGSHHYLPDRKRLPRCVTGASGGLLPSYSYRQSKGQQYLYIINRRNLNEKLIFYEPNLCNDREAKLRLLLSTEYIRIFSRCEEDPAIMFECHLSEVLSCHPLTTNATSAHSSKLTPSYYIEISTNLPKVTRPRVRCQNEEIAERASRCINYAKAVFDERELSLTYF</sequence>
<feature type="region of interest" description="Disordered" evidence="4">
    <location>
        <begin position="726"/>
        <end position="745"/>
    </location>
</feature>
<dbReference type="PROSITE" id="PS50030">
    <property type="entry name" value="UBA"/>
    <property type="match status" value="1"/>
</dbReference>
<keyword evidence="7" id="KW-1185">Reference proteome</keyword>
<dbReference type="SMART" id="SM00165">
    <property type="entry name" value="UBA"/>
    <property type="match status" value="1"/>
</dbReference>
<dbReference type="Proteomes" id="UP000092444">
    <property type="component" value="Unassembled WGS sequence"/>
</dbReference>
<dbReference type="GO" id="GO:0007005">
    <property type="term" value="P:mitochondrion organization"/>
    <property type="evidence" value="ECO:0007669"/>
    <property type="project" value="TreeGrafter"/>
</dbReference>
<dbReference type="Pfam" id="PF12624">
    <property type="entry name" value="VPS13_N"/>
    <property type="match status" value="1"/>
</dbReference>
<evidence type="ECO:0000313" key="6">
    <source>
        <dbReference type="EnsemblMetazoa" id="GMOY007288-PA"/>
    </source>
</evidence>
<keyword evidence="2" id="KW-0813">Transport</keyword>
<dbReference type="Gene3D" id="1.10.8.10">
    <property type="entry name" value="DNA helicase RuvA subunit, C-terminal domain"/>
    <property type="match status" value="1"/>
</dbReference>
<dbReference type="GO" id="GO:0006623">
    <property type="term" value="P:protein targeting to vacuole"/>
    <property type="evidence" value="ECO:0007669"/>
    <property type="project" value="TreeGrafter"/>
</dbReference>
<dbReference type="PANTHER" id="PTHR16166:SF141">
    <property type="entry name" value="INTERMEMBRANE LIPID TRANSFER PROTEIN VPS13D"/>
    <property type="match status" value="1"/>
</dbReference>